<dbReference type="AlphaFoldDB" id="A0A421G246"/>
<accession>A0A421G246</accession>
<dbReference type="Gene3D" id="3.40.50.1000">
    <property type="entry name" value="HAD superfamily/HAD-like"/>
    <property type="match status" value="1"/>
</dbReference>
<protein>
    <recommendedName>
        <fullName evidence="3">Haloacid dehalogenase-like hydrolase domain-containing protein 3</fullName>
    </recommendedName>
</protein>
<dbReference type="PANTHER" id="PTHR46191:SF2">
    <property type="entry name" value="HALOACID DEHALOGENASE-LIKE HYDROLASE DOMAIN-CONTAINING PROTEIN 3"/>
    <property type="match status" value="1"/>
</dbReference>
<evidence type="ECO:0000313" key="1">
    <source>
        <dbReference type="EMBL" id="RLN59481.1"/>
    </source>
</evidence>
<dbReference type="InterPro" id="IPR023214">
    <property type="entry name" value="HAD_sf"/>
</dbReference>
<proteinExistence type="predicted"/>
<gene>
    <name evidence="1" type="ORF">BBJ29_007995</name>
</gene>
<organism evidence="1 2">
    <name type="scientific">Phytophthora kernoviae</name>
    <dbReference type="NCBI Taxonomy" id="325452"/>
    <lineage>
        <taxon>Eukaryota</taxon>
        <taxon>Sar</taxon>
        <taxon>Stramenopiles</taxon>
        <taxon>Oomycota</taxon>
        <taxon>Peronosporomycetes</taxon>
        <taxon>Peronosporales</taxon>
        <taxon>Peronosporaceae</taxon>
        <taxon>Phytophthora</taxon>
    </lineage>
</organism>
<evidence type="ECO:0008006" key="3">
    <source>
        <dbReference type="Google" id="ProtNLM"/>
    </source>
</evidence>
<dbReference type="PANTHER" id="PTHR46191">
    <property type="match status" value="1"/>
</dbReference>
<dbReference type="EMBL" id="MBAD02001040">
    <property type="protein sequence ID" value="RLN59481.1"/>
    <property type="molecule type" value="Genomic_DNA"/>
</dbReference>
<dbReference type="GO" id="GO:0005634">
    <property type="term" value="C:nucleus"/>
    <property type="evidence" value="ECO:0007669"/>
    <property type="project" value="TreeGrafter"/>
</dbReference>
<dbReference type="InterPro" id="IPR036412">
    <property type="entry name" value="HAD-like_sf"/>
</dbReference>
<dbReference type="InterPro" id="IPR051828">
    <property type="entry name" value="HAD-like_hydrolase_domain"/>
</dbReference>
<dbReference type="Proteomes" id="UP000284657">
    <property type="component" value="Unassembled WGS sequence"/>
</dbReference>
<dbReference type="Pfam" id="PF00702">
    <property type="entry name" value="Hydrolase"/>
    <property type="match status" value="1"/>
</dbReference>
<name>A0A421G246_9STRA</name>
<comment type="caution">
    <text evidence="1">The sequence shown here is derived from an EMBL/GenBank/DDBJ whole genome shotgun (WGS) entry which is preliminary data.</text>
</comment>
<reference evidence="1 2" key="1">
    <citation type="submission" date="2018-07" db="EMBL/GenBank/DDBJ databases">
        <title>Genome sequencing of oomycete isolates from Chile give support for New Zealand origin for Phytophthora kernoviae and make available the first Nothophytophthora sp. genome.</title>
        <authorList>
            <person name="Studholme D.J."/>
            <person name="Sanfuentes E."/>
            <person name="Panda P."/>
            <person name="Hill R."/>
            <person name="Sambles C."/>
            <person name="Grant M."/>
            <person name="Williams N.M."/>
            <person name="Mcdougal R.L."/>
        </authorList>
    </citation>
    <scope>NUCLEOTIDE SEQUENCE [LARGE SCALE GENOMIC DNA]</scope>
    <source>
        <strain evidence="1">Chile7</strain>
    </source>
</reference>
<dbReference type="InterPro" id="IPR044924">
    <property type="entry name" value="HAD-SF_hydro_IA_REG-2-like_cap"/>
</dbReference>
<dbReference type="Gene3D" id="1.10.150.720">
    <property type="entry name" value="Haloacid dehalogenase-like hydrolase"/>
    <property type="match status" value="1"/>
</dbReference>
<sequence>MHQADYSGETSWRYVTLDATGTLLRPAEPISETYLSFWEQASGQRLSSARRSAATAALTKHFPEEFHKLSTKRPNFGADGVSKSAYPWWHELVLNVMTQSNVVGNVPEQVGESFTWELYRHFAKPEAWTVFPDVLLALETLETEGIPMGVISNYDERLETLLVGLGLSNFFQVVTTSFSEEKMKPEASIFHKTFKVLQNEEGNVENHEFLHIGDHPKSRLYL</sequence>
<dbReference type="SUPFAM" id="SSF56784">
    <property type="entry name" value="HAD-like"/>
    <property type="match status" value="1"/>
</dbReference>
<evidence type="ECO:0000313" key="2">
    <source>
        <dbReference type="Proteomes" id="UP000284657"/>
    </source>
</evidence>